<sequence length="110" mass="13044">MVTCQNNLNRARMTAWLSTIVAQDKKWCMYDNATRVIEWLLKHARSERIPKPSPHGKKVLFSFWFTSREVLHYSLFPDGQAITANLRIEDMLETKRKLLEKYPRFGTIRC</sequence>
<reference evidence="3" key="2">
    <citation type="submission" date="2019-09" db="UniProtKB">
        <authorList>
            <consortium name="WormBaseParasite"/>
        </authorList>
    </citation>
    <scope>IDENTIFICATION</scope>
</reference>
<dbReference type="InterPro" id="IPR001888">
    <property type="entry name" value="Transposase_1"/>
</dbReference>
<name>A0A183GR83_HELPZ</name>
<dbReference type="EMBL" id="UZAH01037511">
    <property type="protein sequence ID" value="VDP49721.1"/>
    <property type="molecule type" value="Genomic_DNA"/>
</dbReference>
<protein>
    <submittedName>
        <fullName evidence="3">DEP domain-containing protein</fullName>
    </submittedName>
</protein>
<evidence type="ECO:0000313" key="2">
    <source>
        <dbReference type="Proteomes" id="UP000050761"/>
    </source>
</evidence>
<dbReference type="Gene3D" id="3.30.420.10">
    <property type="entry name" value="Ribonuclease H-like superfamily/Ribonuclease H"/>
    <property type="match status" value="1"/>
</dbReference>
<keyword evidence="2" id="KW-1185">Reference proteome</keyword>
<evidence type="ECO:0000313" key="3">
    <source>
        <dbReference type="WBParaSite" id="HPBE_0002520301-mRNA-1"/>
    </source>
</evidence>
<dbReference type="Proteomes" id="UP000050761">
    <property type="component" value="Unassembled WGS sequence"/>
</dbReference>
<dbReference type="InterPro" id="IPR036397">
    <property type="entry name" value="RNaseH_sf"/>
</dbReference>
<gene>
    <name evidence="1" type="ORF">HPBE_LOCUS25202</name>
</gene>
<dbReference type="AlphaFoldDB" id="A0A183GR83"/>
<accession>A0A183GR83</accession>
<evidence type="ECO:0000313" key="1">
    <source>
        <dbReference type="EMBL" id="VDP49721.1"/>
    </source>
</evidence>
<reference evidence="1 2" key="1">
    <citation type="submission" date="2018-11" db="EMBL/GenBank/DDBJ databases">
        <authorList>
            <consortium name="Pathogen Informatics"/>
        </authorList>
    </citation>
    <scope>NUCLEOTIDE SEQUENCE [LARGE SCALE GENOMIC DNA]</scope>
</reference>
<dbReference type="GO" id="GO:0003676">
    <property type="term" value="F:nucleic acid binding"/>
    <property type="evidence" value="ECO:0007669"/>
    <property type="project" value="InterPro"/>
</dbReference>
<dbReference type="WBParaSite" id="HPBE_0002520301-mRNA-1">
    <property type="protein sequence ID" value="HPBE_0002520301-mRNA-1"/>
    <property type="gene ID" value="HPBE_0002520301"/>
</dbReference>
<dbReference type="Pfam" id="PF01359">
    <property type="entry name" value="Transposase_1"/>
    <property type="match status" value="1"/>
</dbReference>
<proteinExistence type="predicted"/>
<accession>A0A3P8E096</accession>
<organism evidence="2 3">
    <name type="scientific">Heligmosomoides polygyrus</name>
    <name type="common">Parasitic roundworm</name>
    <dbReference type="NCBI Taxonomy" id="6339"/>
    <lineage>
        <taxon>Eukaryota</taxon>
        <taxon>Metazoa</taxon>
        <taxon>Ecdysozoa</taxon>
        <taxon>Nematoda</taxon>
        <taxon>Chromadorea</taxon>
        <taxon>Rhabditida</taxon>
        <taxon>Rhabditina</taxon>
        <taxon>Rhabditomorpha</taxon>
        <taxon>Strongyloidea</taxon>
        <taxon>Heligmosomidae</taxon>
        <taxon>Heligmosomoides</taxon>
    </lineage>
</organism>